<keyword evidence="4" id="KW-1185">Reference proteome</keyword>
<dbReference type="HOGENOM" id="CLU_083785_0_0_1"/>
<dbReference type="Proteomes" id="UP000054279">
    <property type="component" value="Unassembled WGS sequence"/>
</dbReference>
<dbReference type="AlphaFoldDB" id="A0A0C9W0F1"/>
<feature type="non-terminal residue" evidence="3">
    <location>
        <position position="297"/>
    </location>
</feature>
<dbReference type="Pfam" id="PF23013">
    <property type="entry name" value="IML1_N"/>
    <property type="match status" value="1"/>
</dbReference>
<dbReference type="OrthoDB" id="3217084at2759"/>
<evidence type="ECO:0000259" key="1">
    <source>
        <dbReference type="Pfam" id="PF12257"/>
    </source>
</evidence>
<dbReference type="GO" id="GO:0005096">
    <property type="term" value="F:GTPase activator activity"/>
    <property type="evidence" value="ECO:0007669"/>
    <property type="project" value="InterPro"/>
</dbReference>
<name>A0A0C9W0F1_SPHS4</name>
<gene>
    <name evidence="3" type="ORF">M422DRAFT_252378</name>
</gene>
<protein>
    <submittedName>
        <fullName evidence="3">Uncharacterized protein</fullName>
    </submittedName>
</protein>
<dbReference type="EMBL" id="KN837118">
    <property type="protein sequence ID" value="KIJ44371.1"/>
    <property type="molecule type" value="Genomic_DNA"/>
</dbReference>
<dbReference type="InterPro" id="IPR055213">
    <property type="entry name" value="IML1_double_psi_beta_barrel"/>
</dbReference>
<feature type="domain" description="Vacuolar membrane-associated protein Iml1 N-terminal" evidence="1">
    <location>
        <begin position="143"/>
        <end position="297"/>
    </location>
</feature>
<evidence type="ECO:0000259" key="2">
    <source>
        <dbReference type="Pfam" id="PF23013"/>
    </source>
</evidence>
<dbReference type="GO" id="GO:1904262">
    <property type="term" value="P:negative regulation of TORC1 signaling"/>
    <property type="evidence" value="ECO:0007669"/>
    <property type="project" value="TreeGrafter"/>
</dbReference>
<accession>A0A0C9W0F1</accession>
<feature type="domain" description="IML1 N-terminal double psi beta-barrel" evidence="2">
    <location>
        <begin position="55"/>
        <end position="131"/>
    </location>
</feature>
<evidence type="ECO:0000313" key="4">
    <source>
        <dbReference type="Proteomes" id="UP000054279"/>
    </source>
</evidence>
<proteinExistence type="predicted"/>
<sequence>MSAHNAGRGESIPPFNRKRSSTVSSLSMFKSPLPPQPLREGDSIALNIWVESSSGAAPVVLNHDCWPGVAEGDMIEVTSPGQKEHPGFLFIVQSDTSSNTTSSRQVQQQITIAKTVADAFGFLNHREVVLTKVDRTVYNADFVEITFQDQYLGRADMWRVGSTLQNQCVYVGQEISFLGSVAGTISNIYIKGDKVRSAHVIPATKTIFRSLSAKCTIFIQVCRELWDFASDGERYYEKIVHSFLPTLFSKWSNAGAKHIVTIVLMSRVFYDQTEVEYAKEGPMRVDEDGRSYKDFYK</sequence>
<dbReference type="GO" id="GO:0010508">
    <property type="term" value="P:positive regulation of autophagy"/>
    <property type="evidence" value="ECO:0007669"/>
    <property type="project" value="TreeGrafter"/>
</dbReference>
<feature type="non-terminal residue" evidence="3">
    <location>
        <position position="1"/>
    </location>
</feature>
<dbReference type="InterPro" id="IPR048255">
    <property type="entry name" value="IML1_N"/>
</dbReference>
<dbReference type="GO" id="GO:1990130">
    <property type="term" value="C:GATOR1 complex"/>
    <property type="evidence" value="ECO:0007669"/>
    <property type="project" value="TreeGrafter"/>
</dbReference>
<dbReference type="PANTHER" id="PTHR13179">
    <property type="entry name" value="DEP DOMAIN CONTAINING PROTEIN 5"/>
    <property type="match status" value="1"/>
</dbReference>
<organism evidence="3 4">
    <name type="scientific">Sphaerobolus stellatus (strain SS14)</name>
    <dbReference type="NCBI Taxonomy" id="990650"/>
    <lineage>
        <taxon>Eukaryota</taxon>
        <taxon>Fungi</taxon>
        <taxon>Dikarya</taxon>
        <taxon>Basidiomycota</taxon>
        <taxon>Agaricomycotina</taxon>
        <taxon>Agaricomycetes</taxon>
        <taxon>Phallomycetidae</taxon>
        <taxon>Geastrales</taxon>
        <taxon>Sphaerobolaceae</taxon>
        <taxon>Sphaerobolus</taxon>
    </lineage>
</organism>
<dbReference type="Pfam" id="PF12257">
    <property type="entry name" value="IML1"/>
    <property type="match status" value="1"/>
</dbReference>
<evidence type="ECO:0000313" key="3">
    <source>
        <dbReference type="EMBL" id="KIJ44371.1"/>
    </source>
</evidence>
<dbReference type="PANTHER" id="PTHR13179:SF8">
    <property type="entry name" value="GATOR COMPLEX PROTEIN DEPDC5"/>
    <property type="match status" value="1"/>
</dbReference>
<reference evidence="3 4" key="1">
    <citation type="submission" date="2014-06" db="EMBL/GenBank/DDBJ databases">
        <title>Evolutionary Origins and Diversification of the Mycorrhizal Mutualists.</title>
        <authorList>
            <consortium name="DOE Joint Genome Institute"/>
            <consortium name="Mycorrhizal Genomics Consortium"/>
            <person name="Kohler A."/>
            <person name="Kuo A."/>
            <person name="Nagy L.G."/>
            <person name="Floudas D."/>
            <person name="Copeland A."/>
            <person name="Barry K.W."/>
            <person name="Cichocki N."/>
            <person name="Veneault-Fourrey C."/>
            <person name="LaButti K."/>
            <person name="Lindquist E.A."/>
            <person name="Lipzen A."/>
            <person name="Lundell T."/>
            <person name="Morin E."/>
            <person name="Murat C."/>
            <person name="Riley R."/>
            <person name="Ohm R."/>
            <person name="Sun H."/>
            <person name="Tunlid A."/>
            <person name="Henrissat B."/>
            <person name="Grigoriev I.V."/>
            <person name="Hibbett D.S."/>
            <person name="Martin F."/>
        </authorList>
    </citation>
    <scope>NUCLEOTIDE SEQUENCE [LARGE SCALE GENOMIC DNA]</scope>
    <source>
        <strain evidence="3 4">SS14</strain>
    </source>
</reference>
<dbReference type="InterPro" id="IPR027244">
    <property type="entry name" value="IML1"/>
</dbReference>